<protein>
    <submittedName>
        <fullName evidence="2">(apollo) hypothetical protein</fullName>
    </submittedName>
</protein>
<organism evidence="2 3">
    <name type="scientific">Parnassius apollo</name>
    <name type="common">Apollo butterfly</name>
    <name type="synonym">Papilio apollo</name>
    <dbReference type="NCBI Taxonomy" id="110799"/>
    <lineage>
        <taxon>Eukaryota</taxon>
        <taxon>Metazoa</taxon>
        <taxon>Ecdysozoa</taxon>
        <taxon>Arthropoda</taxon>
        <taxon>Hexapoda</taxon>
        <taxon>Insecta</taxon>
        <taxon>Pterygota</taxon>
        <taxon>Neoptera</taxon>
        <taxon>Endopterygota</taxon>
        <taxon>Lepidoptera</taxon>
        <taxon>Glossata</taxon>
        <taxon>Ditrysia</taxon>
        <taxon>Papilionoidea</taxon>
        <taxon>Papilionidae</taxon>
        <taxon>Parnassiinae</taxon>
        <taxon>Parnassini</taxon>
        <taxon>Parnassius</taxon>
        <taxon>Parnassius</taxon>
    </lineage>
</organism>
<dbReference type="EMBL" id="CAJQZP010000863">
    <property type="protein sequence ID" value="CAG4990114.1"/>
    <property type="molecule type" value="Genomic_DNA"/>
</dbReference>
<gene>
    <name evidence="2" type="ORF">PAPOLLO_LOCUS11907</name>
</gene>
<evidence type="ECO:0000313" key="2">
    <source>
        <dbReference type="EMBL" id="CAG4990114.1"/>
    </source>
</evidence>
<feature type="region of interest" description="Disordered" evidence="1">
    <location>
        <begin position="44"/>
        <end position="68"/>
    </location>
</feature>
<proteinExistence type="predicted"/>
<dbReference type="AlphaFoldDB" id="A0A8S3WYF9"/>
<accession>A0A8S3WYF9</accession>
<reference evidence="2" key="1">
    <citation type="submission" date="2021-04" db="EMBL/GenBank/DDBJ databases">
        <authorList>
            <person name="Tunstrom K."/>
        </authorList>
    </citation>
    <scope>NUCLEOTIDE SEQUENCE</scope>
</reference>
<dbReference type="OrthoDB" id="6916224at2759"/>
<keyword evidence="3" id="KW-1185">Reference proteome</keyword>
<evidence type="ECO:0000313" key="3">
    <source>
        <dbReference type="Proteomes" id="UP000691718"/>
    </source>
</evidence>
<evidence type="ECO:0000256" key="1">
    <source>
        <dbReference type="SAM" id="MobiDB-lite"/>
    </source>
</evidence>
<name>A0A8S3WYF9_PARAO</name>
<sequence>MAIIPPDPSVVTDEEEGPDEDMVTYMLPRDVLGNIKVMVRDEGTLSSDYDSSDEEPLAAKRLRRQSNI</sequence>
<comment type="caution">
    <text evidence="2">The sequence shown here is derived from an EMBL/GenBank/DDBJ whole genome shotgun (WGS) entry which is preliminary data.</text>
</comment>
<dbReference type="Proteomes" id="UP000691718">
    <property type="component" value="Unassembled WGS sequence"/>
</dbReference>